<comment type="caution">
    <text evidence="1">The sequence shown here is derived from an EMBL/GenBank/DDBJ whole genome shotgun (WGS) entry which is preliminary data.</text>
</comment>
<evidence type="ECO:0000313" key="2">
    <source>
        <dbReference type="Proteomes" id="UP000318212"/>
    </source>
</evidence>
<protein>
    <recommendedName>
        <fullName evidence="3">DUF4145 domain-containing protein</fullName>
    </recommendedName>
</protein>
<proteinExistence type="predicted"/>
<sequence>MQPVEDRYVQSRFSNTFPRTVELTCPHCFKQSVLEARSWQEHGQQVAASEMVCSRCEERVLFVQLLNEDGAIREGGLFCHPGSARRDPMPGVAYLQDLSGPLARTYDSALKLYNHAEWGASALMIRHLLAGLAVQLLGEERRDLPLARQLEALPDDLDLKRPLQDISPLLDSSGTFGRQFEDEAAIDKVSADLLLELAEQLMAYLVVMPGSMDELKKRIATAPVPLRRGNTGTA</sequence>
<reference evidence="1 2" key="1">
    <citation type="submission" date="2019-06" db="EMBL/GenBank/DDBJ databases">
        <title>Lysobacter alkalisoli sp. nov. isolated from saline soil.</title>
        <authorList>
            <person name="Sun J.-Q."/>
            <person name="Xu L."/>
        </authorList>
    </citation>
    <scope>NUCLEOTIDE SEQUENCE [LARGE SCALE GENOMIC DNA]</scope>
    <source>
        <strain evidence="1 2">JCM 31130</strain>
    </source>
</reference>
<evidence type="ECO:0008006" key="3">
    <source>
        <dbReference type="Google" id="ProtNLM"/>
    </source>
</evidence>
<dbReference type="AlphaFoldDB" id="A0A507ZTF3"/>
<organism evidence="1 2">
    <name type="scientific">Marilutibacter aestuarii</name>
    <dbReference type="NCBI Taxonomy" id="1706195"/>
    <lineage>
        <taxon>Bacteria</taxon>
        <taxon>Pseudomonadati</taxon>
        <taxon>Pseudomonadota</taxon>
        <taxon>Gammaproteobacteria</taxon>
        <taxon>Lysobacterales</taxon>
        <taxon>Lysobacteraceae</taxon>
        <taxon>Marilutibacter</taxon>
    </lineage>
</organism>
<dbReference type="RefSeq" id="WP_141519655.1">
    <property type="nucleotide sequence ID" value="NZ_VICE01000148.1"/>
</dbReference>
<gene>
    <name evidence="1" type="ORF">FKV25_15340</name>
</gene>
<evidence type="ECO:0000313" key="1">
    <source>
        <dbReference type="EMBL" id="TQD39534.1"/>
    </source>
</evidence>
<accession>A0A507ZTF3</accession>
<dbReference type="Proteomes" id="UP000318212">
    <property type="component" value="Unassembled WGS sequence"/>
</dbReference>
<dbReference type="OrthoDB" id="979709at2"/>
<dbReference type="EMBL" id="VICE01000148">
    <property type="protein sequence ID" value="TQD39534.1"/>
    <property type="molecule type" value="Genomic_DNA"/>
</dbReference>
<name>A0A507ZTF3_9GAMM</name>
<keyword evidence="2" id="KW-1185">Reference proteome</keyword>